<comment type="domain">
    <text evidence="10">Consists of 16-stranded beta-barrel sheets, with large surface-exposed loops, that form a transmembrane pore at the center of each barrel. The pore is partially ocluded by a peptide loop that folds into the pore lumen.</text>
</comment>
<dbReference type="GO" id="GO:0009279">
    <property type="term" value="C:cell outer membrane"/>
    <property type="evidence" value="ECO:0007669"/>
    <property type="project" value="UniProtKB-SubCell"/>
</dbReference>
<keyword evidence="3 10" id="KW-1134">Transmembrane beta strand</keyword>
<comment type="subcellular location">
    <subcellularLocation>
        <location evidence="10">Cell outer membrane</location>
        <topology evidence="10">Multi-pass membrane protein</topology>
    </subcellularLocation>
</comment>
<comment type="similarity">
    <text evidence="1 10">Belongs to the alphaproteobacteria porin family.</text>
</comment>
<proteinExistence type="inferred from homology"/>
<keyword evidence="9 10" id="KW-0998">Cell outer membrane</keyword>
<protein>
    <recommendedName>
        <fullName evidence="10">Porin</fullName>
    </recommendedName>
</protein>
<keyword evidence="2 10" id="KW-0813">Transport</keyword>
<keyword evidence="5 10" id="KW-0732">Signal</keyword>
<feature type="chain" id="PRO_5015368479" description="Porin" evidence="10">
    <location>
        <begin position="24"/>
        <end position="556"/>
    </location>
</feature>
<dbReference type="GO" id="GO:0015288">
    <property type="term" value="F:porin activity"/>
    <property type="evidence" value="ECO:0007669"/>
    <property type="project" value="UniProtKB-KW"/>
</dbReference>
<evidence type="ECO:0000256" key="8">
    <source>
        <dbReference type="ARBA" id="ARBA00023136"/>
    </source>
</evidence>
<organism evidence="11 12">
    <name type="scientific">Methylosinus sporium</name>
    <dbReference type="NCBI Taxonomy" id="428"/>
    <lineage>
        <taxon>Bacteria</taxon>
        <taxon>Pseudomonadati</taxon>
        <taxon>Pseudomonadota</taxon>
        <taxon>Alphaproteobacteria</taxon>
        <taxon>Hyphomicrobiales</taxon>
        <taxon>Methylocystaceae</taxon>
        <taxon>Methylosinus</taxon>
    </lineage>
</organism>
<keyword evidence="7 10" id="KW-0626">Porin</keyword>
<dbReference type="Proteomes" id="UP000245137">
    <property type="component" value="Unassembled WGS sequence"/>
</dbReference>
<dbReference type="EMBL" id="PUIV01000012">
    <property type="protein sequence ID" value="PWB94086.1"/>
    <property type="molecule type" value="Genomic_DNA"/>
</dbReference>
<evidence type="ECO:0000256" key="5">
    <source>
        <dbReference type="ARBA" id="ARBA00022729"/>
    </source>
</evidence>
<evidence type="ECO:0000256" key="10">
    <source>
        <dbReference type="RuleBase" id="RU364005"/>
    </source>
</evidence>
<evidence type="ECO:0000256" key="3">
    <source>
        <dbReference type="ARBA" id="ARBA00022452"/>
    </source>
</evidence>
<keyword evidence="6 10" id="KW-0406">Ion transport</keyword>
<gene>
    <name evidence="11" type="ORF">C5689_10040</name>
</gene>
<dbReference type="Pfam" id="PF02530">
    <property type="entry name" value="Porin_2"/>
    <property type="match status" value="2"/>
</dbReference>
<evidence type="ECO:0000256" key="1">
    <source>
        <dbReference type="ARBA" id="ARBA00009521"/>
    </source>
</evidence>
<sequence>MPKSNLFILAYVVAIACPIAADAEELPKRRAAPAEYVRVCDQYGAAFFYIPGTNTCLRLGGAAVGEWRSWSTSYRMSRSIIATDNPVAFGTGAGGNPLGLPGHVPNLGYSNARSGDNTGFVGIGRAELDARAPTDYGTMRAFVRLESYFGSDSSAATGSLSGGQYFGGANFANGTTFRTTARETTILNKAFLQFGGLTVGRVQSFFDFYTDNINWEALRGSNATVGALAYTYSFRDGVSLSFSLEDNVSRRGFIGSTIGSYNLIAAVYGLTGAAADFAAAAWGTRFSGVPDGVKIPDIVGAFRIDQPWGGAQISAAAHQLRSSLYTRNATVATPVTGVPLGTAIPAVSQEDYGYAAQLGLQFNLDKFAPEFFPEGDKLWIQGTYARGAVGYLMGNNLSFNGGPVNGNAFYGYGNGGVKASNGWEFTSFDCIWTAGAHCDKSTGWAALAAFKHYWTPTLSSGLYGSVLELYYSPSAIADFGGGVGAVNTTEYRIGSNLVWTPLKNFDLGGELMYLRDNHHSRPVGLAPDIALWSVGLPSWKGANATVEGRLRLQRSF</sequence>
<evidence type="ECO:0000256" key="6">
    <source>
        <dbReference type="ARBA" id="ARBA00023065"/>
    </source>
</evidence>
<evidence type="ECO:0000256" key="2">
    <source>
        <dbReference type="ARBA" id="ARBA00022448"/>
    </source>
</evidence>
<accession>A0A2U1SR50</accession>
<dbReference type="RefSeq" id="WP_108917144.1">
    <property type="nucleotide sequence ID" value="NZ_BGJY01000002.1"/>
</dbReference>
<feature type="signal peptide" evidence="10">
    <location>
        <begin position="1"/>
        <end position="23"/>
    </location>
</feature>
<keyword evidence="12" id="KW-1185">Reference proteome</keyword>
<reference evidence="11 12" key="1">
    <citation type="journal article" date="2018" name="Appl. Microbiol. Biotechnol.">
        <title>Co-cultivation of the strictly anaerobic methanogen Methanosarcina barkeri with aerobic methanotrophs in an oxygen-limited membrane bioreactor.</title>
        <authorList>
            <person name="In 't Zandt M.H."/>
            <person name="van den Bosch T.J.M."/>
            <person name="Rijkers R."/>
            <person name="van Kessel M.A.H.J."/>
            <person name="Jetten M.S.M."/>
            <person name="Welte C.U."/>
        </authorList>
    </citation>
    <scope>NUCLEOTIDE SEQUENCE [LARGE SCALE GENOMIC DNA]</scope>
    <source>
        <strain evidence="11 12">DSM 17706</strain>
    </source>
</reference>
<dbReference type="InterPro" id="IPR003684">
    <property type="entry name" value="Porin_alphabac"/>
</dbReference>
<comment type="function">
    <text evidence="10">Forms passive diffusion pores that allow small molecular weight hydrophilic materials across the outer membrane.</text>
</comment>
<dbReference type="PROSITE" id="PS51257">
    <property type="entry name" value="PROKAR_LIPOPROTEIN"/>
    <property type="match status" value="1"/>
</dbReference>
<evidence type="ECO:0000256" key="7">
    <source>
        <dbReference type="ARBA" id="ARBA00023114"/>
    </source>
</evidence>
<evidence type="ECO:0000256" key="4">
    <source>
        <dbReference type="ARBA" id="ARBA00022692"/>
    </source>
</evidence>
<evidence type="ECO:0000313" key="12">
    <source>
        <dbReference type="Proteomes" id="UP000245137"/>
    </source>
</evidence>
<name>A0A2U1SR50_METSR</name>
<keyword evidence="4 10" id="KW-0812">Transmembrane</keyword>
<evidence type="ECO:0000313" key="11">
    <source>
        <dbReference type="EMBL" id="PWB94086.1"/>
    </source>
</evidence>
<comment type="caution">
    <text evidence="11">The sequence shown here is derived from an EMBL/GenBank/DDBJ whole genome shotgun (WGS) entry which is preliminary data.</text>
</comment>
<dbReference type="GO" id="GO:0006811">
    <property type="term" value="P:monoatomic ion transport"/>
    <property type="evidence" value="ECO:0007669"/>
    <property type="project" value="UniProtKB-KW"/>
</dbReference>
<dbReference type="GO" id="GO:0046930">
    <property type="term" value="C:pore complex"/>
    <property type="evidence" value="ECO:0007669"/>
    <property type="project" value="UniProtKB-KW"/>
</dbReference>
<evidence type="ECO:0000256" key="9">
    <source>
        <dbReference type="ARBA" id="ARBA00023237"/>
    </source>
</evidence>
<dbReference type="OrthoDB" id="7801681at2"/>
<keyword evidence="8 10" id="KW-0472">Membrane</keyword>
<dbReference type="AlphaFoldDB" id="A0A2U1SR50"/>